<accession>A0A3B0ZEA4</accession>
<dbReference type="Gene3D" id="3.40.50.1820">
    <property type="entry name" value="alpha/beta hydrolase"/>
    <property type="match status" value="1"/>
</dbReference>
<protein>
    <recommendedName>
        <fullName evidence="1">Serine aminopeptidase S33 domain-containing protein</fullName>
    </recommendedName>
</protein>
<evidence type="ECO:0000259" key="1">
    <source>
        <dbReference type="Pfam" id="PF12146"/>
    </source>
</evidence>
<dbReference type="EMBL" id="UOFO01000048">
    <property type="protein sequence ID" value="VAW84589.1"/>
    <property type="molecule type" value="Genomic_DNA"/>
</dbReference>
<feature type="domain" description="Serine aminopeptidase S33" evidence="1">
    <location>
        <begin position="182"/>
        <end position="242"/>
    </location>
</feature>
<proteinExistence type="predicted"/>
<dbReference type="SUPFAM" id="SSF53474">
    <property type="entry name" value="alpha/beta-Hydrolases"/>
    <property type="match status" value="1"/>
</dbReference>
<reference evidence="2" key="1">
    <citation type="submission" date="2018-06" db="EMBL/GenBank/DDBJ databases">
        <authorList>
            <person name="Zhirakovskaya E."/>
        </authorList>
    </citation>
    <scope>NUCLEOTIDE SEQUENCE</scope>
</reference>
<dbReference type="InterPro" id="IPR029058">
    <property type="entry name" value="AB_hydrolase_fold"/>
</dbReference>
<sequence length="260" mass="29436">MLLTIAVVYLLVNLTVYGFQEKLIYLPPPYSGETVRVPEKNRISFDLNGETLSGVFQFTDNAKPTLVYFGGNAEDVVFNYFNFKENLDVNFFAINYRGYAGNSGKPTSKSILLDAESLLMEIRERFQIPQNKLVLMGRSLGSGVASQLITNPDVAAIILITPFDSLLSLAKKMMPLLPVSLLLKHHLDTVKQAKDAKIPLLVIVAEHDQVVPYESSKKVFDQWQHHDKKFVLIKNSDHNSLHNNVDYYYAVNEFLARIPR</sequence>
<gene>
    <name evidence="2" type="ORF">MNBD_GAMMA16-534</name>
</gene>
<dbReference type="Pfam" id="PF12146">
    <property type="entry name" value="Hydrolase_4"/>
    <property type="match status" value="1"/>
</dbReference>
<dbReference type="InterPro" id="IPR022742">
    <property type="entry name" value="Hydrolase_4"/>
</dbReference>
<evidence type="ECO:0000313" key="2">
    <source>
        <dbReference type="EMBL" id="VAW84589.1"/>
    </source>
</evidence>
<dbReference type="AlphaFoldDB" id="A0A3B0ZEA4"/>
<organism evidence="2">
    <name type="scientific">hydrothermal vent metagenome</name>
    <dbReference type="NCBI Taxonomy" id="652676"/>
    <lineage>
        <taxon>unclassified sequences</taxon>
        <taxon>metagenomes</taxon>
        <taxon>ecological metagenomes</taxon>
    </lineage>
</organism>
<dbReference type="PANTHER" id="PTHR12277:SF81">
    <property type="entry name" value="PROTEIN ABHD13"/>
    <property type="match status" value="1"/>
</dbReference>
<dbReference type="PANTHER" id="PTHR12277">
    <property type="entry name" value="ALPHA/BETA HYDROLASE DOMAIN-CONTAINING PROTEIN"/>
    <property type="match status" value="1"/>
</dbReference>
<name>A0A3B0ZEA4_9ZZZZ</name>